<feature type="transmembrane region" description="Helical" evidence="1">
    <location>
        <begin position="182"/>
        <end position="204"/>
    </location>
</feature>
<feature type="transmembrane region" description="Helical" evidence="1">
    <location>
        <begin position="119"/>
        <end position="140"/>
    </location>
</feature>
<gene>
    <name evidence="2" type="ORF">NF27_FX00420</name>
</gene>
<protein>
    <submittedName>
        <fullName evidence="2">Uncharacterized protein</fullName>
    </submittedName>
</protein>
<evidence type="ECO:0000256" key="1">
    <source>
        <dbReference type="SAM" id="Phobius"/>
    </source>
</evidence>
<dbReference type="Proteomes" id="UP000031258">
    <property type="component" value="Unassembled WGS sequence"/>
</dbReference>
<comment type="caution">
    <text evidence="2">The sequence shown here is derived from an EMBL/GenBank/DDBJ whole genome shotgun (WGS) entry which is preliminary data.</text>
</comment>
<accession>A0A0C1MXW6</accession>
<dbReference type="EMBL" id="JSWE01000146">
    <property type="protein sequence ID" value="KIE04781.1"/>
    <property type="molecule type" value="Genomic_DNA"/>
</dbReference>
<reference evidence="2 3" key="1">
    <citation type="submission" date="2014-11" db="EMBL/GenBank/DDBJ databases">
        <title>A Rickettsiales Symbiont of Amoebae With Ancient Features.</title>
        <authorList>
            <person name="Schulz F."/>
            <person name="Martijn J."/>
            <person name="Wascher F."/>
            <person name="Kostanjsek R."/>
            <person name="Ettema T.J."/>
            <person name="Horn M."/>
        </authorList>
    </citation>
    <scope>NUCLEOTIDE SEQUENCE [LARGE SCALE GENOMIC DNA]</scope>
    <source>
        <strain evidence="2 3">UWC36</strain>
    </source>
</reference>
<feature type="transmembrane region" description="Helical" evidence="1">
    <location>
        <begin position="77"/>
        <end position="98"/>
    </location>
</feature>
<keyword evidence="1" id="KW-1133">Transmembrane helix</keyword>
<dbReference type="RefSeq" id="WP_152606873.1">
    <property type="nucleotide sequence ID" value="NZ_JSWE01000146.1"/>
</dbReference>
<proteinExistence type="predicted"/>
<organism evidence="2 3">
    <name type="scientific">Candidatus Jidaibacter acanthamoebae</name>
    <dbReference type="NCBI Taxonomy" id="86105"/>
    <lineage>
        <taxon>Bacteria</taxon>
        <taxon>Pseudomonadati</taxon>
        <taxon>Pseudomonadota</taxon>
        <taxon>Alphaproteobacteria</taxon>
        <taxon>Rickettsiales</taxon>
        <taxon>Candidatus Midichloriaceae</taxon>
        <taxon>Candidatus Jidaibacter</taxon>
    </lineage>
</organism>
<evidence type="ECO:0000313" key="3">
    <source>
        <dbReference type="Proteomes" id="UP000031258"/>
    </source>
</evidence>
<name>A0A0C1MXW6_9RICK</name>
<keyword evidence="1" id="KW-0472">Membrane</keyword>
<keyword evidence="1" id="KW-0812">Transmembrane</keyword>
<dbReference type="OrthoDB" id="9820715at2"/>
<feature type="transmembrane region" description="Helical" evidence="1">
    <location>
        <begin position="152"/>
        <end position="170"/>
    </location>
</feature>
<dbReference type="AlphaFoldDB" id="A0A0C1MXW6"/>
<keyword evidence="3" id="KW-1185">Reference proteome</keyword>
<evidence type="ECO:0000313" key="2">
    <source>
        <dbReference type="EMBL" id="KIE04781.1"/>
    </source>
</evidence>
<sequence length="273" mass="31242">MTLIIILSNSNDYKMNKTSILPKFKSGLGTNFEILTKVTIAALVSSGVIINYIYVFFLGFNPYLIPFILSDHINTSVSVLFELLIVYFCLFIQPFFLYKETITNTSPHVNSRKIIFAEYVSLFSKLLLITLAAYFSYNIYTLNKNFDFSSYILYPIIIAFAFYLVIVYALTFISAFNPKIRFGLSASFAFLVFAVSKALCIFNMDSVNFDRELYLTTVENSDGKEYTLLKSFEKGEVIYETDKKRFVFLKGDKTGAIIPMIRLEADNNKNNNS</sequence>